<dbReference type="Proteomes" id="UP000505077">
    <property type="component" value="Unassembled WGS sequence"/>
</dbReference>
<dbReference type="EMBL" id="BLLL01000014">
    <property type="protein sequence ID" value="GFH63386.1"/>
    <property type="molecule type" value="Genomic_DNA"/>
</dbReference>
<evidence type="ECO:0000256" key="7">
    <source>
        <dbReference type="ARBA" id="ARBA00023136"/>
    </source>
</evidence>
<feature type="transmembrane region" description="Helical" evidence="8">
    <location>
        <begin position="111"/>
        <end position="129"/>
    </location>
</feature>
<dbReference type="PANTHER" id="PTHR43271:SF1">
    <property type="entry name" value="INNER MEMBRANE TRANSPORT PROTEIN YNFM"/>
    <property type="match status" value="1"/>
</dbReference>
<feature type="transmembrane region" description="Helical" evidence="8">
    <location>
        <begin position="141"/>
        <end position="162"/>
    </location>
</feature>
<feature type="transmembrane region" description="Helical" evidence="8">
    <location>
        <begin position="217"/>
        <end position="237"/>
    </location>
</feature>
<organism evidence="10 11">
    <name type="scientific">Candidatus Desulfovibrio kirbyi</name>
    <dbReference type="NCBI Taxonomy" id="2696086"/>
    <lineage>
        <taxon>Bacteria</taxon>
        <taxon>Pseudomonadati</taxon>
        <taxon>Thermodesulfobacteriota</taxon>
        <taxon>Desulfovibrionia</taxon>
        <taxon>Desulfovibrionales</taxon>
        <taxon>Desulfovibrionaceae</taxon>
        <taxon>Desulfovibrio</taxon>
    </lineage>
</organism>
<dbReference type="GO" id="GO:0005886">
    <property type="term" value="C:plasma membrane"/>
    <property type="evidence" value="ECO:0007669"/>
    <property type="project" value="UniProtKB-SubCell"/>
</dbReference>
<evidence type="ECO:0000256" key="4">
    <source>
        <dbReference type="ARBA" id="ARBA00022475"/>
    </source>
</evidence>
<dbReference type="AlphaFoldDB" id="A0A6L2R786"/>
<evidence type="ECO:0000256" key="5">
    <source>
        <dbReference type="ARBA" id="ARBA00022692"/>
    </source>
</evidence>
<evidence type="ECO:0000313" key="11">
    <source>
        <dbReference type="Proteomes" id="UP000505077"/>
    </source>
</evidence>
<evidence type="ECO:0000256" key="2">
    <source>
        <dbReference type="ARBA" id="ARBA00008335"/>
    </source>
</evidence>
<accession>A0A6L2R786</accession>
<keyword evidence="3" id="KW-0813">Transport</keyword>
<feature type="transmembrane region" description="Helical" evidence="8">
    <location>
        <begin position="82"/>
        <end position="99"/>
    </location>
</feature>
<feature type="transmembrane region" description="Helical" evidence="8">
    <location>
        <begin position="279"/>
        <end position="296"/>
    </location>
</feature>
<evidence type="ECO:0000256" key="3">
    <source>
        <dbReference type="ARBA" id="ARBA00022448"/>
    </source>
</evidence>
<keyword evidence="5 8" id="KW-0812">Transmembrane</keyword>
<evidence type="ECO:0000256" key="6">
    <source>
        <dbReference type="ARBA" id="ARBA00022989"/>
    </source>
</evidence>
<dbReference type="CDD" id="cd17324">
    <property type="entry name" value="MFS_NepI_like"/>
    <property type="match status" value="1"/>
</dbReference>
<comment type="subcellular location">
    <subcellularLocation>
        <location evidence="1">Cell membrane</location>
        <topology evidence="1">Multi-pass membrane protein</topology>
    </subcellularLocation>
</comment>
<feature type="transmembrane region" description="Helical" evidence="8">
    <location>
        <begin position="249"/>
        <end position="267"/>
    </location>
</feature>
<dbReference type="PANTHER" id="PTHR43271">
    <property type="entry name" value="BLL2771 PROTEIN"/>
    <property type="match status" value="1"/>
</dbReference>
<comment type="similarity">
    <text evidence="2">Belongs to the major facilitator superfamily.</text>
</comment>
<feature type="transmembrane region" description="Helical" evidence="8">
    <location>
        <begin position="168"/>
        <end position="186"/>
    </location>
</feature>
<dbReference type="PROSITE" id="PS50850">
    <property type="entry name" value="MFS"/>
    <property type="match status" value="1"/>
</dbReference>
<name>A0A6L2R786_9BACT</name>
<keyword evidence="7 8" id="KW-0472">Membrane</keyword>
<evidence type="ECO:0000313" key="10">
    <source>
        <dbReference type="EMBL" id="GFH63386.1"/>
    </source>
</evidence>
<sequence>MNRKHHAVARKKTRDFLALLYVTSLTYATMYSPQPLLSTIQRVFPQHTSTTIALVMTLPLGLLSVAPLFYGSFLSVWKTRTVLLISVSGMALSGFGLFLHHDLAGILTFRLLQSILIPAVFTCIMAHISSCYSGQELQRALAIYIGVSIMGGLLGRIGAGVISSLIGWRYVFLVFALMQAVGLFLLRPLQNTQQSRFTRVCIPEFLAILKKPIVAQLLFIDACGFFVFAAVANYLPFRLSAINTNISDWIISLMYVGYGIGVFLAFGSRRTIALMRGETRAIFLGVCIYFCTLPGFCTESLWGTALIMCCVCIGQFMEHSISPGLINRSVDMDKGAVNGLYLSVYYLGGTLGSFVPGLIYRQWGWNAFIGVLACVLFVAVVISAKLARTHSEKVPA</sequence>
<dbReference type="GO" id="GO:0022857">
    <property type="term" value="F:transmembrane transporter activity"/>
    <property type="evidence" value="ECO:0007669"/>
    <property type="project" value="InterPro"/>
</dbReference>
<gene>
    <name evidence="10" type="ORF">ZNDK_1157</name>
</gene>
<dbReference type="InterPro" id="IPR036259">
    <property type="entry name" value="MFS_trans_sf"/>
</dbReference>
<feature type="transmembrane region" description="Helical" evidence="8">
    <location>
        <begin position="365"/>
        <end position="384"/>
    </location>
</feature>
<keyword evidence="4" id="KW-1003">Cell membrane</keyword>
<feature type="transmembrane region" description="Helical" evidence="8">
    <location>
        <begin position="339"/>
        <end position="359"/>
    </location>
</feature>
<dbReference type="InterPro" id="IPR011701">
    <property type="entry name" value="MFS"/>
</dbReference>
<protein>
    <submittedName>
        <fullName evidence="10">Major facilitator superfamily MFS_1</fullName>
    </submittedName>
</protein>
<feature type="domain" description="Major facilitator superfamily (MFS) profile" evidence="9">
    <location>
        <begin position="1"/>
        <end position="390"/>
    </location>
</feature>
<evidence type="ECO:0000259" key="9">
    <source>
        <dbReference type="PROSITE" id="PS50850"/>
    </source>
</evidence>
<dbReference type="InterPro" id="IPR020846">
    <property type="entry name" value="MFS_dom"/>
</dbReference>
<feature type="transmembrane region" description="Helical" evidence="8">
    <location>
        <begin position="52"/>
        <end position="70"/>
    </location>
</feature>
<keyword evidence="6 8" id="KW-1133">Transmembrane helix</keyword>
<dbReference type="Gene3D" id="1.20.1250.20">
    <property type="entry name" value="MFS general substrate transporter like domains"/>
    <property type="match status" value="1"/>
</dbReference>
<comment type="caution">
    <text evidence="10">The sequence shown here is derived from an EMBL/GenBank/DDBJ whole genome shotgun (WGS) entry which is preliminary data.</text>
</comment>
<evidence type="ECO:0000256" key="8">
    <source>
        <dbReference type="SAM" id="Phobius"/>
    </source>
</evidence>
<dbReference type="SUPFAM" id="SSF103473">
    <property type="entry name" value="MFS general substrate transporter"/>
    <property type="match status" value="1"/>
</dbReference>
<proteinExistence type="inferred from homology"/>
<reference evidence="10 11" key="1">
    <citation type="journal article" date="2020" name="ISME J.">
        <title>Parallel Reductive Genome Evolution in Desulfovibrio Ectosymbionts Independently Acquired by Trichonympha Protists in the Termite Gut.</title>
        <authorList>
            <person name="Takeuchi M."/>
            <person name="Kuwahara H."/>
            <person name="Murakami T."/>
            <person name="Takahashi K."/>
            <person name="Kajitani R."/>
            <person name="Toyoda A."/>
            <person name="Itoh T."/>
            <person name="Ohkuma M."/>
            <person name="Hongoh Y."/>
        </authorList>
    </citation>
    <scope>NUCLEOTIDE SEQUENCE [LARGE SCALE GENOMIC DNA]</scope>
    <source>
        <strain evidence="10">ZnDsv-02</strain>
    </source>
</reference>
<evidence type="ECO:0000256" key="1">
    <source>
        <dbReference type="ARBA" id="ARBA00004651"/>
    </source>
</evidence>
<dbReference type="Pfam" id="PF07690">
    <property type="entry name" value="MFS_1"/>
    <property type="match status" value="1"/>
</dbReference>